<comment type="caution">
    <text evidence="2">The sequence shown here is derived from an EMBL/GenBank/DDBJ whole genome shotgun (WGS) entry which is preliminary data.</text>
</comment>
<keyword evidence="3" id="KW-1185">Reference proteome</keyword>
<evidence type="ECO:0000313" key="3">
    <source>
        <dbReference type="Proteomes" id="UP000235965"/>
    </source>
</evidence>
<feature type="domain" description="Reverse transcriptase" evidence="1">
    <location>
        <begin position="237"/>
        <end position="483"/>
    </location>
</feature>
<accession>A0A2J7RJ27</accession>
<evidence type="ECO:0000313" key="2">
    <source>
        <dbReference type="EMBL" id="PNF40832.1"/>
    </source>
</evidence>
<dbReference type="InterPro" id="IPR000477">
    <property type="entry name" value="RT_dom"/>
</dbReference>
<dbReference type="PROSITE" id="PS50878">
    <property type="entry name" value="RT_POL"/>
    <property type="match status" value="1"/>
</dbReference>
<dbReference type="CDD" id="cd01650">
    <property type="entry name" value="RT_nLTR_like"/>
    <property type="match status" value="1"/>
</dbReference>
<reference evidence="2 3" key="1">
    <citation type="submission" date="2017-12" db="EMBL/GenBank/DDBJ databases">
        <title>Hemimetabolous genomes reveal molecular basis of termite eusociality.</title>
        <authorList>
            <person name="Harrison M.C."/>
            <person name="Jongepier E."/>
            <person name="Robertson H.M."/>
            <person name="Arning N."/>
            <person name="Bitard-Feildel T."/>
            <person name="Chao H."/>
            <person name="Childers C.P."/>
            <person name="Dinh H."/>
            <person name="Doddapaneni H."/>
            <person name="Dugan S."/>
            <person name="Gowin J."/>
            <person name="Greiner C."/>
            <person name="Han Y."/>
            <person name="Hu H."/>
            <person name="Hughes D.S.T."/>
            <person name="Huylmans A.-K."/>
            <person name="Kemena C."/>
            <person name="Kremer L.P.M."/>
            <person name="Lee S.L."/>
            <person name="Lopez-Ezquerra A."/>
            <person name="Mallet L."/>
            <person name="Monroy-Kuhn J.M."/>
            <person name="Moser A."/>
            <person name="Murali S.C."/>
            <person name="Muzny D.M."/>
            <person name="Otani S."/>
            <person name="Piulachs M.-D."/>
            <person name="Poelchau M."/>
            <person name="Qu J."/>
            <person name="Schaub F."/>
            <person name="Wada-Katsumata A."/>
            <person name="Worley K.C."/>
            <person name="Xie Q."/>
            <person name="Ylla G."/>
            <person name="Poulsen M."/>
            <person name="Gibbs R.A."/>
            <person name="Schal C."/>
            <person name="Richards S."/>
            <person name="Belles X."/>
            <person name="Korb J."/>
            <person name="Bornberg-Bauer E."/>
        </authorList>
    </citation>
    <scope>NUCLEOTIDE SEQUENCE [LARGE SCALE GENOMIC DNA]</scope>
    <source>
        <tissue evidence="2">Whole body</tissue>
    </source>
</reference>
<dbReference type="InterPro" id="IPR043502">
    <property type="entry name" value="DNA/RNA_pol_sf"/>
</dbReference>
<dbReference type="EMBL" id="NEVH01003008">
    <property type="protein sequence ID" value="PNF40832.1"/>
    <property type="molecule type" value="Genomic_DNA"/>
</dbReference>
<dbReference type="GO" id="GO:0071897">
    <property type="term" value="P:DNA biosynthetic process"/>
    <property type="evidence" value="ECO:0007669"/>
    <property type="project" value="UniProtKB-ARBA"/>
</dbReference>
<protein>
    <recommendedName>
        <fullName evidence="1">Reverse transcriptase domain-containing protein</fullName>
    </recommendedName>
</protein>
<dbReference type="SUPFAM" id="SSF56672">
    <property type="entry name" value="DNA/RNA polymerases"/>
    <property type="match status" value="1"/>
</dbReference>
<name>A0A2J7RJ27_9NEOP</name>
<dbReference type="Pfam" id="PF00078">
    <property type="entry name" value="RVT_1"/>
    <property type="match status" value="1"/>
</dbReference>
<dbReference type="Proteomes" id="UP000235965">
    <property type="component" value="Unassembled WGS sequence"/>
</dbReference>
<sequence>MMADFVTKLSNESWDTVFDSSDIDSKFNCFLNTYLRIFYSSFPLKIVKNDIKNKTAWITVGIKTSCKHKTYLASRDSNDPRLKSHYKMYCKILSKVFKEAKQNNYNQILKSNNKIKTTWDIVKVESGKKTVNEDVQSLNIEGKSTNNPQAIASAFNEYFLSLVEKTYLNNNPIYYLSHSFNSSFPNINLKSSTIKEIENIIKSLKPKNSHGYDEISTNLLKASSVYISSPLNQLCNKSLSSGILPQRLKYAVVKPLFKRGERKCISNYRPVSILTSFSKVFEKVIYNRLLEHLNSNNTLVKEQFGFRKDITTEKATYELTNDNLNALNNRLIVGGIFCDLAKAFDCVNHDILLSKLNFYGITGKANEWIKSYLKNRYQRVEIKSKNSSSDAFSNWGIIKYGVPQGSILGPLLFILYINDLSKTINNKSKPIPFADDTSIIFKNSKIEDFKNDINFVFEALNRWFKANKLSLNFDKTHYISFLN</sequence>
<dbReference type="InParanoid" id="A0A2J7RJ27"/>
<evidence type="ECO:0000259" key="1">
    <source>
        <dbReference type="PROSITE" id="PS50878"/>
    </source>
</evidence>
<organism evidence="2 3">
    <name type="scientific">Cryptotermes secundus</name>
    <dbReference type="NCBI Taxonomy" id="105785"/>
    <lineage>
        <taxon>Eukaryota</taxon>
        <taxon>Metazoa</taxon>
        <taxon>Ecdysozoa</taxon>
        <taxon>Arthropoda</taxon>
        <taxon>Hexapoda</taxon>
        <taxon>Insecta</taxon>
        <taxon>Pterygota</taxon>
        <taxon>Neoptera</taxon>
        <taxon>Polyneoptera</taxon>
        <taxon>Dictyoptera</taxon>
        <taxon>Blattodea</taxon>
        <taxon>Blattoidea</taxon>
        <taxon>Termitoidae</taxon>
        <taxon>Kalotermitidae</taxon>
        <taxon>Cryptotermitinae</taxon>
        <taxon>Cryptotermes</taxon>
    </lineage>
</organism>
<proteinExistence type="predicted"/>
<dbReference type="AlphaFoldDB" id="A0A2J7RJ27"/>
<gene>
    <name evidence="2" type="ORF">B7P43_G16008</name>
</gene>
<dbReference type="PANTHER" id="PTHR33332">
    <property type="entry name" value="REVERSE TRANSCRIPTASE DOMAIN-CONTAINING PROTEIN"/>
    <property type="match status" value="1"/>
</dbReference>